<dbReference type="SUPFAM" id="SSF56672">
    <property type="entry name" value="DNA/RNA polymerases"/>
    <property type="match status" value="1"/>
</dbReference>
<dbReference type="CDD" id="cd09272">
    <property type="entry name" value="RNase_HI_RT_Ty1"/>
    <property type="match status" value="1"/>
</dbReference>
<organism evidence="2">
    <name type="scientific">Solanum lycopersicum</name>
    <name type="common">Tomato</name>
    <name type="synonym">Lycopersicon esculentum</name>
    <dbReference type="NCBI Taxonomy" id="4081"/>
    <lineage>
        <taxon>Eukaryota</taxon>
        <taxon>Viridiplantae</taxon>
        <taxon>Streptophyta</taxon>
        <taxon>Embryophyta</taxon>
        <taxon>Tracheophyta</taxon>
        <taxon>Spermatophyta</taxon>
        <taxon>Magnoliopsida</taxon>
        <taxon>eudicotyledons</taxon>
        <taxon>Gunneridae</taxon>
        <taxon>Pentapetalae</taxon>
        <taxon>asterids</taxon>
        <taxon>lamiids</taxon>
        <taxon>Solanales</taxon>
        <taxon>Solanaceae</taxon>
        <taxon>Solanoideae</taxon>
        <taxon>Solaneae</taxon>
        <taxon>Solanum</taxon>
        <taxon>Solanum subgen. Lycopersicon</taxon>
    </lineage>
</organism>
<dbReference type="AlphaFoldDB" id="A0A3Q7JXP4"/>
<dbReference type="Proteomes" id="UP000004994">
    <property type="component" value="Chromosome 12"/>
</dbReference>
<dbReference type="Pfam" id="PF07727">
    <property type="entry name" value="RVT_2"/>
    <property type="match status" value="1"/>
</dbReference>
<dbReference type="PANTHER" id="PTHR11439">
    <property type="entry name" value="GAG-POL-RELATED RETROTRANSPOSON"/>
    <property type="match status" value="1"/>
</dbReference>
<evidence type="ECO:0000259" key="1">
    <source>
        <dbReference type="Pfam" id="PF07727"/>
    </source>
</evidence>
<name>A0A3Q7JXP4_SOLLC</name>
<dbReference type="InParanoid" id="A0A3Q7JXP4"/>
<dbReference type="InterPro" id="IPR013103">
    <property type="entry name" value="RVT_2"/>
</dbReference>
<keyword evidence="3" id="KW-1185">Reference proteome</keyword>
<dbReference type="PANTHER" id="PTHR11439:SF514">
    <property type="entry name" value="GAG-PRE-INTEGRASE DOMAIN-CONTAINING PROTEIN"/>
    <property type="match status" value="1"/>
</dbReference>
<dbReference type="InterPro" id="IPR043502">
    <property type="entry name" value="DNA/RNA_pol_sf"/>
</dbReference>
<dbReference type="STRING" id="4081.A0A3Q7JXP4"/>
<accession>A0A3Q7JXP4</accession>
<dbReference type="EnsemblPlants" id="Solyc12g087875.1.1">
    <property type="protein sequence ID" value="Solyc12g087875.1.1"/>
    <property type="gene ID" value="Solyc12g087875.1"/>
</dbReference>
<reference evidence="2" key="2">
    <citation type="submission" date="2019-01" db="UniProtKB">
        <authorList>
            <consortium name="EnsemblPlants"/>
        </authorList>
    </citation>
    <scope>IDENTIFICATION</scope>
    <source>
        <strain evidence="2">cv. Heinz 1706</strain>
    </source>
</reference>
<sequence length="411" mass="45270">MYSSEIAEGTALFSGKSNSSVRTNYQGIIPLTRAEVEGVISTMIIVISQGNPNPSDIGNQFGGQSANFAGSSHMSKGSTDAFGAIPQFTEQQYKQILTMLDSEKSEADHVALTAGMIPHTTIISDDVKWIVDSGASSHMVSSVELLSHTTIGNGLGKVHLPTVQGELVVVLVYVDDLLVKGSSTDLILQTRNDLKLKFKIKDLGELKFFLGIEFVRSQKGIVMSQRKYALELISELGLSGTKPVNTPLETNLKLTSVDYDDFITKEAGLGFLMPSDSSGKFIAYRDSDWGGCLQTRRSFTGYLVKFGNAIVSWKSKKQETVARSSAEAEFRSMASVVAKITWLIASPLQLLPLDKENSKWLQLDKITRRRARECSKSNNFQRILTEVYVIDSLTERYERDMTKNFKSTATA</sequence>
<evidence type="ECO:0000313" key="2">
    <source>
        <dbReference type="EnsemblPlants" id="Solyc12g087875.1.1"/>
    </source>
</evidence>
<reference evidence="2" key="1">
    <citation type="journal article" date="2012" name="Nature">
        <title>The tomato genome sequence provides insights into fleshy fruit evolution.</title>
        <authorList>
            <consortium name="Tomato Genome Consortium"/>
        </authorList>
    </citation>
    <scope>NUCLEOTIDE SEQUENCE [LARGE SCALE GENOMIC DNA]</scope>
    <source>
        <strain evidence="2">cv. Heinz 1706</strain>
    </source>
</reference>
<dbReference type="Gramene" id="Solyc12g087875.1.1">
    <property type="protein sequence ID" value="Solyc12g087875.1.1"/>
    <property type="gene ID" value="Solyc12g087875.1"/>
</dbReference>
<protein>
    <recommendedName>
        <fullName evidence="1">Reverse transcriptase Ty1/copia-type domain-containing protein</fullName>
    </recommendedName>
</protein>
<proteinExistence type="predicted"/>
<evidence type="ECO:0000313" key="3">
    <source>
        <dbReference type="Proteomes" id="UP000004994"/>
    </source>
</evidence>
<feature type="domain" description="Reverse transcriptase Ty1/copia-type" evidence="1">
    <location>
        <begin position="168"/>
        <end position="249"/>
    </location>
</feature>